<name>A0A0F6RKI5_MICAE</name>
<protein>
    <submittedName>
        <fullName evidence="2">Uncharacterized protein</fullName>
    </submittedName>
</protein>
<reference evidence="2 3" key="1">
    <citation type="journal article" date="2015" name="Genome Announc.">
        <title>Complete Genome Sequence of Microcystis aeruginosa NIES-2549, a Bloom-Forming Cyanobacterium from Lake Kasumigaura, Japan.</title>
        <authorList>
            <person name="Yamaguchi H."/>
            <person name="Suzuki S."/>
            <person name="Tanabe Y."/>
            <person name="Osana Y."/>
            <person name="Shimura Y."/>
            <person name="Ishida K."/>
            <person name="Kawachi M."/>
        </authorList>
    </citation>
    <scope>NUCLEOTIDE SEQUENCE [LARGE SCALE GENOMIC DNA]</scope>
    <source>
        <strain evidence="2 3">NIES-2549</strain>
    </source>
</reference>
<dbReference type="AlphaFoldDB" id="A0A0F6RKI5"/>
<dbReference type="EMBL" id="CP011304">
    <property type="protein sequence ID" value="AKE63523.1"/>
    <property type="molecule type" value="Genomic_DNA"/>
</dbReference>
<accession>A0A0F6RKI5</accession>
<evidence type="ECO:0000256" key="1">
    <source>
        <dbReference type="SAM" id="MobiDB-lite"/>
    </source>
</evidence>
<gene>
    <name evidence="2" type="ORF">MYAER_1165</name>
</gene>
<dbReference type="HOGENOM" id="CLU_3254028_0_0_3"/>
<dbReference type="Proteomes" id="UP000034103">
    <property type="component" value="Chromosome"/>
</dbReference>
<dbReference type="PATRIC" id="fig|1641812.3.peg.1208"/>
<evidence type="ECO:0000313" key="2">
    <source>
        <dbReference type="EMBL" id="AKE63523.1"/>
    </source>
</evidence>
<feature type="compositionally biased region" description="Basic and acidic residues" evidence="1">
    <location>
        <begin position="25"/>
        <end position="36"/>
    </location>
</feature>
<proteinExistence type="predicted"/>
<evidence type="ECO:0000313" key="3">
    <source>
        <dbReference type="Proteomes" id="UP000034103"/>
    </source>
</evidence>
<feature type="region of interest" description="Disordered" evidence="1">
    <location>
        <begin position="23"/>
        <end position="42"/>
    </location>
</feature>
<organism evidence="2 3">
    <name type="scientific">Microcystis aeruginosa NIES-2549</name>
    <dbReference type="NCBI Taxonomy" id="1641812"/>
    <lineage>
        <taxon>Bacteria</taxon>
        <taxon>Bacillati</taxon>
        <taxon>Cyanobacteriota</taxon>
        <taxon>Cyanophyceae</taxon>
        <taxon>Oscillatoriophycideae</taxon>
        <taxon>Chroococcales</taxon>
        <taxon>Microcystaceae</taxon>
        <taxon>Microcystis</taxon>
    </lineage>
</organism>
<sequence>MFLQISDAPIWHHLQRTATVPTFPKTRDFLPNHQDNRYSYSN</sequence>